<dbReference type="InterPro" id="IPR002938">
    <property type="entry name" value="FAD-bd"/>
</dbReference>
<protein>
    <submittedName>
        <fullName evidence="4">NAD(P)/FAD-dependent oxidoreductase</fullName>
    </submittedName>
</protein>
<proteinExistence type="predicted"/>
<evidence type="ECO:0000313" key="4">
    <source>
        <dbReference type="EMBL" id="MCZ4298292.1"/>
    </source>
</evidence>
<dbReference type="PANTHER" id="PTHR13789:SF309">
    <property type="entry name" value="PUTATIVE (AFU_ORTHOLOGUE AFUA_6G14510)-RELATED"/>
    <property type="match status" value="1"/>
</dbReference>
<dbReference type="Pfam" id="PF01494">
    <property type="entry name" value="FAD_binding_3"/>
    <property type="match status" value="1"/>
</dbReference>
<evidence type="ECO:0000256" key="1">
    <source>
        <dbReference type="ARBA" id="ARBA00023002"/>
    </source>
</evidence>
<accession>A0ABT4LW10</accession>
<dbReference type="Gene3D" id="3.30.9.10">
    <property type="entry name" value="D-Amino Acid Oxidase, subunit A, domain 2"/>
    <property type="match status" value="1"/>
</dbReference>
<keyword evidence="1" id="KW-0560">Oxidoreductase</keyword>
<evidence type="ECO:0000259" key="3">
    <source>
        <dbReference type="Pfam" id="PF01494"/>
    </source>
</evidence>
<dbReference type="EMBL" id="JAPWGW010000003">
    <property type="protein sequence ID" value="MCZ4298292.1"/>
    <property type="molecule type" value="Genomic_DNA"/>
</dbReference>
<reference evidence="4" key="1">
    <citation type="submission" date="2022-12" db="EMBL/GenBank/DDBJ databases">
        <title>Bacterial isolates from different developmental stages of Nematostella vectensis.</title>
        <authorList>
            <person name="Fraune S."/>
        </authorList>
    </citation>
    <scope>NUCLEOTIDE SEQUENCE</scope>
    <source>
        <strain evidence="4">G21632-S1</strain>
    </source>
</reference>
<gene>
    <name evidence="4" type="ORF">O4G74_09505</name>
</gene>
<name>A0ABT4LW10_9PROT</name>
<dbReference type="PANTHER" id="PTHR13789">
    <property type="entry name" value="MONOOXYGENASE"/>
    <property type="match status" value="1"/>
</dbReference>
<sequence>MSIGICGAGIGGLAASILLARAGHRVTLIDRFDEPGPVGSGLMLQATGLAVLAKLGLTQEIEQLSSPLTRLWGLSTPSGRTVLDVRFEKLRPGLVGLGIQRPALFGVLHKAAVEEVIDLVTSREITGACAHTGEIQFRTGPPLPGFDLIIDAMGVRSPLTRAPRRELTYGALWTTLDWPDASPFKADALEQRYRGARQMAGVMASGRRTPNGPQSLTYFWSIRGDSEEAWRSAPLDDWKRDARALWPETEMLLDQITHHDQLTFARYRHRTHRRPVSGPCLVHIGDAWHAASPQLGQGANMALLDAYALSLALERSADTPAALAAYRKLRTSHVRLYQLMSWLFTPVYQGDGRLAPFIRDYLAAPVSRIPPAPKALAAMVSGAFGSPLKRLSLRS</sequence>
<dbReference type="InterPro" id="IPR050493">
    <property type="entry name" value="FAD-dep_Monooxygenase_BioMet"/>
</dbReference>
<organism evidence="4 5">
    <name type="scientific">Henriciella marina</name>
    <dbReference type="NCBI Taxonomy" id="453851"/>
    <lineage>
        <taxon>Bacteria</taxon>
        <taxon>Pseudomonadati</taxon>
        <taxon>Pseudomonadota</taxon>
        <taxon>Alphaproteobacteria</taxon>
        <taxon>Hyphomonadales</taxon>
        <taxon>Hyphomonadaceae</taxon>
        <taxon>Henriciella</taxon>
    </lineage>
</organism>
<evidence type="ECO:0000256" key="2">
    <source>
        <dbReference type="ARBA" id="ARBA00023033"/>
    </source>
</evidence>
<keyword evidence="2" id="KW-0503">Monooxygenase</keyword>
<dbReference type="PRINTS" id="PR00420">
    <property type="entry name" value="RNGMNOXGNASE"/>
</dbReference>
<dbReference type="InterPro" id="IPR036188">
    <property type="entry name" value="FAD/NAD-bd_sf"/>
</dbReference>
<feature type="domain" description="FAD-binding" evidence="3">
    <location>
        <begin position="3"/>
        <end position="333"/>
    </location>
</feature>
<keyword evidence="5" id="KW-1185">Reference proteome</keyword>
<dbReference type="Gene3D" id="3.50.50.60">
    <property type="entry name" value="FAD/NAD(P)-binding domain"/>
    <property type="match status" value="1"/>
</dbReference>
<dbReference type="SUPFAM" id="SSF51905">
    <property type="entry name" value="FAD/NAD(P)-binding domain"/>
    <property type="match status" value="1"/>
</dbReference>
<comment type="caution">
    <text evidence="4">The sequence shown here is derived from an EMBL/GenBank/DDBJ whole genome shotgun (WGS) entry which is preliminary data.</text>
</comment>
<dbReference type="RefSeq" id="WP_269402370.1">
    <property type="nucleotide sequence ID" value="NZ_JAPWGW010000003.1"/>
</dbReference>
<evidence type="ECO:0000313" key="5">
    <source>
        <dbReference type="Proteomes" id="UP001083770"/>
    </source>
</evidence>
<dbReference type="Proteomes" id="UP001083770">
    <property type="component" value="Unassembled WGS sequence"/>
</dbReference>